<comment type="caution">
    <text evidence="1">The sequence shown here is derived from an EMBL/GenBank/DDBJ whole genome shotgun (WGS) entry which is preliminary data.</text>
</comment>
<organism evidence="1 2">
    <name type="scientific">Pseudochelatococcus lubricantis</name>
    <dbReference type="NCBI Taxonomy" id="1538102"/>
    <lineage>
        <taxon>Bacteria</taxon>
        <taxon>Pseudomonadati</taxon>
        <taxon>Pseudomonadota</taxon>
        <taxon>Alphaproteobacteria</taxon>
        <taxon>Hyphomicrobiales</taxon>
        <taxon>Chelatococcaceae</taxon>
        <taxon>Pseudochelatococcus</taxon>
    </lineage>
</organism>
<dbReference type="InterPro" id="IPR016750">
    <property type="entry name" value="Aceto_COase_bsu/gsu"/>
</dbReference>
<evidence type="ECO:0000313" key="2">
    <source>
        <dbReference type="Proteomes" id="UP001429580"/>
    </source>
</evidence>
<proteinExistence type="predicted"/>
<dbReference type="EMBL" id="JAASQI010000001">
    <property type="protein sequence ID" value="NIJ56244.1"/>
    <property type="molecule type" value="Genomic_DNA"/>
</dbReference>
<accession>A0ABX0UWJ2</accession>
<name>A0ABX0UWJ2_9HYPH</name>
<keyword evidence="2" id="KW-1185">Reference proteome</keyword>
<dbReference type="GO" id="GO:0018710">
    <property type="term" value="F:acetone carboxylase activity"/>
    <property type="evidence" value="ECO:0007669"/>
    <property type="project" value="UniProtKB-EC"/>
</dbReference>
<evidence type="ECO:0000313" key="1">
    <source>
        <dbReference type="EMBL" id="NIJ56244.1"/>
    </source>
</evidence>
<reference evidence="1 2" key="1">
    <citation type="submission" date="2020-03" db="EMBL/GenBank/DDBJ databases">
        <title>Genomic Encyclopedia of Type Strains, Phase IV (KMG-IV): sequencing the most valuable type-strain genomes for metagenomic binning, comparative biology and taxonomic classification.</title>
        <authorList>
            <person name="Goeker M."/>
        </authorList>
    </citation>
    <scope>NUCLEOTIDE SEQUENCE [LARGE SCALE GENOMIC DNA]</scope>
    <source>
        <strain evidence="1 2">DSM 103870</strain>
    </source>
</reference>
<sequence length="169" mass="19979">MASYTRTKIADLVDGTIDHDTLHQMLSTPKDPDRFVTYIDILQERVKWDDRILLPLGPKLYIVQRKDTKQWVVRCECGHDFCDASENWKLHARVRVRDTQADLEEIYPRLMAPTATWQVLREYYCPDCGTLLDVEAPTPWYPVIHDFEPDIETFYRDWLNLPVPERARA</sequence>
<dbReference type="Pfam" id="PF08882">
    <property type="entry name" value="Acetone_carb_G"/>
    <property type="match status" value="1"/>
</dbReference>
<dbReference type="PIRSF" id="PIRSF019217">
    <property type="entry name" value="Acetone_carboxlyase_gsu"/>
    <property type="match status" value="1"/>
</dbReference>
<dbReference type="Proteomes" id="UP001429580">
    <property type="component" value="Unassembled WGS sequence"/>
</dbReference>
<dbReference type="EC" id="6.4.1.6" evidence="1"/>
<protein>
    <submittedName>
        <fullName evidence="1">Acetone carboxylase gamma subunit</fullName>
        <ecNumber evidence="1">6.4.1.6</ecNumber>
    </submittedName>
</protein>
<keyword evidence="1" id="KW-0436">Ligase</keyword>
<gene>
    <name evidence="1" type="ORF">FHS82_000057</name>
</gene>
<dbReference type="RefSeq" id="WP_166947555.1">
    <property type="nucleotide sequence ID" value="NZ_JAASQI010000001.1"/>
</dbReference>